<name>A0A9W5WVF9_BABOV</name>
<organism evidence="2 3">
    <name type="scientific">Babesia ovis</name>
    <dbReference type="NCBI Taxonomy" id="5869"/>
    <lineage>
        <taxon>Eukaryota</taxon>
        <taxon>Sar</taxon>
        <taxon>Alveolata</taxon>
        <taxon>Apicomplexa</taxon>
        <taxon>Aconoidasida</taxon>
        <taxon>Piroplasmida</taxon>
        <taxon>Babesiidae</taxon>
        <taxon>Babesia</taxon>
    </lineage>
</organism>
<proteinExistence type="predicted"/>
<dbReference type="SUPFAM" id="SSF55120">
    <property type="entry name" value="Pseudouridine synthase"/>
    <property type="match status" value="1"/>
</dbReference>
<dbReference type="Proteomes" id="UP001057455">
    <property type="component" value="Unassembled WGS sequence"/>
</dbReference>
<gene>
    <name evidence="2" type="ORF">BaOVIS_023170</name>
</gene>
<evidence type="ECO:0000313" key="3">
    <source>
        <dbReference type="Proteomes" id="UP001057455"/>
    </source>
</evidence>
<protein>
    <submittedName>
        <fullName evidence="2">Pseudouridine synthase, putative</fullName>
    </submittedName>
</protein>
<dbReference type="GO" id="GO:0001522">
    <property type="term" value="P:pseudouridine synthesis"/>
    <property type="evidence" value="ECO:0007669"/>
    <property type="project" value="InterPro"/>
</dbReference>
<feature type="region of interest" description="Disordered" evidence="1">
    <location>
        <begin position="184"/>
        <end position="232"/>
    </location>
</feature>
<evidence type="ECO:0000313" key="2">
    <source>
        <dbReference type="EMBL" id="GFE54913.1"/>
    </source>
</evidence>
<evidence type="ECO:0000256" key="1">
    <source>
        <dbReference type="SAM" id="MobiDB-lite"/>
    </source>
</evidence>
<dbReference type="EMBL" id="BLIY01000017">
    <property type="protein sequence ID" value="GFE54913.1"/>
    <property type="molecule type" value="Genomic_DNA"/>
</dbReference>
<keyword evidence="3" id="KW-1185">Reference proteome</keyword>
<dbReference type="OrthoDB" id="360186at2759"/>
<dbReference type="GO" id="GO:0009982">
    <property type="term" value="F:pseudouridine synthase activity"/>
    <property type="evidence" value="ECO:0007669"/>
    <property type="project" value="InterPro"/>
</dbReference>
<comment type="caution">
    <text evidence="2">The sequence shown here is derived from an EMBL/GenBank/DDBJ whole genome shotgun (WGS) entry which is preliminary data.</text>
</comment>
<dbReference type="GO" id="GO:0003723">
    <property type="term" value="F:RNA binding"/>
    <property type="evidence" value="ECO:0007669"/>
    <property type="project" value="InterPro"/>
</dbReference>
<accession>A0A9W5WVF9</accession>
<dbReference type="AlphaFoldDB" id="A0A9W5WVF9"/>
<reference evidence="2" key="1">
    <citation type="submission" date="2019-12" db="EMBL/GenBank/DDBJ databases">
        <title>Genome sequence of Babesia ovis.</title>
        <authorList>
            <person name="Yamagishi J."/>
            <person name="Sevinc F."/>
            <person name="Xuan X."/>
        </authorList>
    </citation>
    <scope>NUCLEOTIDE SEQUENCE</scope>
    <source>
        <strain evidence="2">Selcuk</strain>
    </source>
</reference>
<dbReference type="InterPro" id="IPR020103">
    <property type="entry name" value="PsdUridine_synth_cat_dom_sf"/>
</dbReference>
<sequence length="374" mass="41406">MASLCNEIRLLLTGPENRFFVAYKPPGWFLTKPFEAELGEGVIAPVLAAKLGVDSERISFPSKLAVNERGLVIGCTDSAMHDCIHKIMQSGKCSKSYQCVIHANRSQDPGVVGRSIFKHTYECFNHRTDVSTGVVNLELKTHVKNKSLKWIQKNLDENVRHGISQFVARSRVVSAYNITAATRGTRGSASNRHKVGGDTGITHDARGVAAPTLGRQHRLGPRPGHTDNKPNGKHTFAYIMENLRSYLQRFDTGNGTDNLGCDKGLEAYCTTPLDDMTKFKNTLARFRHMEIVTSAYDINRYLTEVLSSMGLVVLTSNVHGLMAMGNKCLELCSIEFQHPIYKDRVIQARVHEGGDPVIPKEWVKHVLTCAGGET</sequence>